<dbReference type="Proteomes" id="UP001292094">
    <property type="component" value="Unassembled WGS sequence"/>
</dbReference>
<comment type="caution">
    <text evidence="1">The sequence shown here is derived from an EMBL/GenBank/DDBJ whole genome shotgun (WGS) entry which is preliminary data.</text>
</comment>
<dbReference type="EMBL" id="JAWZYT010000349">
    <property type="protein sequence ID" value="KAK4324589.1"/>
    <property type="molecule type" value="Genomic_DNA"/>
</dbReference>
<dbReference type="AlphaFoldDB" id="A0AAE1UNM9"/>
<evidence type="ECO:0000313" key="2">
    <source>
        <dbReference type="Proteomes" id="UP001292094"/>
    </source>
</evidence>
<gene>
    <name evidence="1" type="ORF">Pmani_004800</name>
</gene>
<keyword evidence="2" id="KW-1185">Reference proteome</keyword>
<organism evidence="1 2">
    <name type="scientific">Petrolisthes manimaculis</name>
    <dbReference type="NCBI Taxonomy" id="1843537"/>
    <lineage>
        <taxon>Eukaryota</taxon>
        <taxon>Metazoa</taxon>
        <taxon>Ecdysozoa</taxon>
        <taxon>Arthropoda</taxon>
        <taxon>Crustacea</taxon>
        <taxon>Multicrustacea</taxon>
        <taxon>Malacostraca</taxon>
        <taxon>Eumalacostraca</taxon>
        <taxon>Eucarida</taxon>
        <taxon>Decapoda</taxon>
        <taxon>Pleocyemata</taxon>
        <taxon>Anomura</taxon>
        <taxon>Galatheoidea</taxon>
        <taxon>Porcellanidae</taxon>
        <taxon>Petrolisthes</taxon>
    </lineage>
</organism>
<accession>A0AAE1UNM9</accession>
<sequence length="106" mass="11565">MGEGEVQGTRGKTTGDLAHKIKHREGIVYNVCVKIPCWRRSGVKCAVVVVRCGGEASGRVAYLESGPAATRGLGSGVVELFGCVSSITWMFYQYVRVTELYWGHQL</sequence>
<protein>
    <submittedName>
        <fullName evidence="1">Uncharacterized protein</fullName>
    </submittedName>
</protein>
<reference evidence="1" key="1">
    <citation type="submission" date="2023-11" db="EMBL/GenBank/DDBJ databases">
        <title>Genome assemblies of two species of porcelain crab, Petrolisthes cinctipes and Petrolisthes manimaculis (Anomura: Porcellanidae).</title>
        <authorList>
            <person name="Angst P."/>
        </authorList>
    </citation>
    <scope>NUCLEOTIDE SEQUENCE</scope>
    <source>
        <strain evidence="1">PB745_02</strain>
        <tissue evidence="1">Gill</tissue>
    </source>
</reference>
<name>A0AAE1UNM9_9EUCA</name>
<proteinExistence type="predicted"/>
<evidence type="ECO:0000313" key="1">
    <source>
        <dbReference type="EMBL" id="KAK4324589.1"/>
    </source>
</evidence>